<reference evidence="2" key="1">
    <citation type="journal article" date="2018" name="Nat. Microbiol.">
        <title>Leveraging single-cell genomics to expand the fungal tree of life.</title>
        <authorList>
            <person name="Ahrendt S.R."/>
            <person name="Quandt C.A."/>
            <person name="Ciobanu D."/>
            <person name="Clum A."/>
            <person name="Salamov A."/>
            <person name="Andreopoulos B."/>
            <person name="Cheng J.F."/>
            <person name="Woyke T."/>
            <person name="Pelin A."/>
            <person name="Henrissat B."/>
            <person name="Reynolds N.K."/>
            <person name="Benny G.L."/>
            <person name="Smith M.E."/>
            <person name="James T.Y."/>
            <person name="Grigoriev I.V."/>
        </authorList>
    </citation>
    <scope>NUCLEOTIDE SEQUENCE [LARGE SCALE GENOMIC DNA]</scope>
</reference>
<proteinExistence type="predicted"/>
<dbReference type="EMBL" id="KZ995291">
    <property type="protein sequence ID" value="RKO90972.1"/>
    <property type="molecule type" value="Genomic_DNA"/>
</dbReference>
<dbReference type="OrthoDB" id="5595608at2759"/>
<dbReference type="AlphaFoldDB" id="A0A4P9WEZ6"/>
<dbReference type="SUPFAM" id="SSF50965">
    <property type="entry name" value="Galactose oxidase, central domain"/>
    <property type="match status" value="1"/>
</dbReference>
<protein>
    <submittedName>
        <fullName evidence="1">Uncharacterized protein</fullName>
    </submittedName>
</protein>
<evidence type="ECO:0000313" key="2">
    <source>
        <dbReference type="Proteomes" id="UP000269721"/>
    </source>
</evidence>
<name>A0A4P9WEZ6_9FUNG</name>
<keyword evidence="2" id="KW-1185">Reference proteome</keyword>
<sequence>MDSLTTPTIITSVGAPSPRSNFCGANLGMDGMMVYGGAYGVFGAGSAMGCLKDTFGFNGSTSRWSRMNILTNPVLIATRPVHHSLATSTCSKASTAVPTPSRTLCAFSIKLCLGGLYVPRFIKALL</sequence>
<dbReference type="InterPro" id="IPR011043">
    <property type="entry name" value="Gal_Oxase/kelch_b-propeller"/>
</dbReference>
<dbReference type="Proteomes" id="UP000269721">
    <property type="component" value="Unassembled WGS sequence"/>
</dbReference>
<evidence type="ECO:0000313" key="1">
    <source>
        <dbReference type="EMBL" id="RKO90972.1"/>
    </source>
</evidence>
<organism evidence="1 2">
    <name type="scientific">Blyttiomyces helicus</name>
    <dbReference type="NCBI Taxonomy" id="388810"/>
    <lineage>
        <taxon>Eukaryota</taxon>
        <taxon>Fungi</taxon>
        <taxon>Fungi incertae sedis</taxon>
        <taxon>Chytridiomycota</taxon>
        <taxon>Chytridiomycota incertae sedis</taxon>
        <taxon>Chytridiomycetes</taxon>
        <taxon>Chytridiomycetes incertae sedis</taxon>
        <taxon>Blyttiomyces</taxon>
    </lineage>
</organism>
<accession>A0A4P9WEZ6</accession>
<gene>
    <name evidence="1" type="ORF">BDK51DRAFT_29893</name>
</gene>